<comment type="similarity">
    <text evidence="1">Belongs to the plant acyltransferase family.</text>
</comment>
<protein>
    <submittedName>
        <fullName evidence="4">Uncharacterized protein</fullName>
    </submittedName>
</protein>
<sequence>MTMHDTQLRRAPEGAGGVGWPGAAAPTPRDTKRLSDIDEVLRGHVPFVFLRGVRAADPATVIRRALEEALVPYYPLAGRVREVEERKKLVSRTSVEEPGDETALDGSHRLPLEPLPPRRWCQQGEQGQDDYCEIVDIMSTEEVWCRVHPPTAQNFIKFDYESAGVNKDEMYKLFTE</sequence>
<evidence type="ECO:0000313" key="4">
    <source>
        <dbReference type="EMBL" id="TVU17908.1"/>
    </source>
</evidence>
<reference evidence="4 5" key="1">
    <citation type="journal article" date="2019" name="Sci. Rep.">
        <title>A high-quality genome of Eragrostis curvula grass provides insights into Poaceae evolution and supports new strategies to enhance forage quality.</title>
        <authorList>
            <person name="Carballo J."/>
            <person name="Santos B.A.C.M."/>
            <person name="Zappacosta D."/>
            <person name="Garbus I."/>
            <person name="Selva J.P."/>
            <person name="Gallo C.A."/>
            <person name="Diaz A."/>
            <person name="Albertini E."/>
            <person name="Caccamo M."/>
            <person name="Echenique V."/>
        </authorList>
    </citation>
    <scope>NUCLEOTIDE SEQUENCE [LARGE SCALE GENOMIC DNA]</scope>
    <source>
        <strain evidence="5">cv. Victoria</strain>
        <tissue evidence="4">Leaf</tissue>
    </source>
</reference>
<proteinExistence type="inferred from homology"/>
<dbReference type="GO" id="GO:0016747">
    <property type="term" value="F:acyltransferase activity, transferring groups other than amino-acyl groups"/>
    <property type="evidence" value="ECO:0007669"/>
    <property type="project" value="UniProtKB-ARBA"/>
</dbReference>
<dbReference type="Proteomes" id="UP000324897">
    <property type="component" value="Chromosome 7"/>
</dbReference>
<dbReference type="AlphaFoldDB" id="A0A5J9U3T2"/>
<dbReference type="PANTHER" id="PTHR31147:SF66">
    <property type="entry name" value="OS05G0315700 PROTEIN"/>
    <property type="match status" value="1"/>
</dbReference>
<evidence type="ECO:0000313" key="5">
    <source>
        <dbReference type="Proteomes" id="UP000324897"/>
    </source>
</evidence>
<dbReference type="PANTHER" id="PTHR31147">
    <property type="entry name" value="ACYL TRANSFERASE 4"/>
    <property type="match status" value="1"/>
</dbReference>
<feature type="region of interest" description="Disordered" evidence="3">
    <location>
        <begin position="1"/>
        <end position="31"/>
    </location>
</feature>
<keyword evidence="2" id="KW-0808">Transferase</keyword>
<accession>A0A5J9U3T2</accession>
<gene>
    <name evidence="4" type="ORF">EJB05_33969</name>
</gene>
<evidence type="ECO:0000256" key="1">
    <source>
        <dbReference type="ARBA" id="ARBA00009861"/>
    </source>
</evidence>
<feature type="compositionally biased region" description="Basic and acidic residues" evidence="3">
    <location>
        <begin position="1"/>
        <end position="12"/>
    </location>
</feature>
<dbReference type="EMBL" id="RWGY01000029">
    <property type="protein sequence ID" value="TVU17908.1"/>
    <property type="molecule type" value="Genomic_DNA"/>
</dbReference>
<keyword evidence="5" id="KW-1185">Reference proteome</keyword>
<feature type="non-terminal residue" evidence="4">
    <location>
        <position position="1"/>
    </location>
</feature>
<dbReference type="InterPro" id="IPR023213">
    <property type="entry name" value="CAT-like_dom_sf"/>
</dbReference>
<evidence type="ECO:0000256" key="2">
    <source>
        <dbReference type="ARBA" id="ARBA00022679"/>
    </source>
</evidence>
<organism evidence="4 5">
    <name type="scientific">Eragrostis curvula</name>
    <name type="common">weeping love grass</name>
    <dbReference type="NCBI Taxonomy" id="38414"/>
    <lineage>
        <taxon>Eukaryota</taxon>
        <taxon>Viridiplantae</taxon>
        <taxon>Streptophyta</taxon>
        <taxon>Embryophyta</taxon>
        <taxon>Tracheophyta</taxon>
        <taxon>Spermatophyta</taxon>
        <taxon>Magnoliopsida</taxon>
        <taxon>Liliopsida</taxon>
        <taxon>Poales</taxon>
        <taxon>Poaceae</taxon>
        <taxon>PACMAD clade</taxon>
        <taxon>Chloridoideae</taxon>
        <taxon>Eragrostideae</taxon>
        <taxon>Eragrostidinae</taxon>
        <taxon>Eragrostis</taxon>
    </lineage>
</organism>
<name>A0A5J9U3T2_9POAL</name>
<comment type="caution">
    <text evidence="4">The sequence shown here is derived from an EMBL/GenBank/DDBJ whole genome shotgun (WGS) entry which is preliminary data.</text>
</comment>
<dbReference type="InterPro" id="IPR050898">
    <property type="entry name" value="Plant_acyltransferase"/>
</dbReference>
<dbReference type="Gramene" id="TVU17908">
    <property type="protein sequence ID" value="TVU17908"/>
    <property type="gene ID" value="EJB05_33969"/>
</dbReference>
<dbReference type="Gene3D" id="3.30.559.10">
    <property type="entry name" value="Chloramphenicol acetyltransferase-like domain"/>
    <property type="match status" value="1"/>
</dbReference>
<evidence type="ECO:0000256" key="3">
    <source>
        <dbReference type="SAM" id="MobiDB-lite"/>
    </source>
</evidence>